<evidence type="ECO:0000256" key="3">
    <source>
        <dbReference type="ARBA" id="ARBA00023163"/>
    </source>
</evidence>
<dbReference type="InterPro" id="IPR009057">
    <property type="entry name" value="Homeodomain-like_sf"/>
</dbReference>
<dbReference type="Proteomes" id="UP001243195">
    <property type="component" value="Unassembled WGS sequence"/>
</dbReference>
<dbReference type="SMART" id="SM00342">
    <property type="entry name" value="HTH_ARAC"/>
    <property type="match status" value="1"/>
</dbReference>
<dbReference type="SUPFAM" id="SSF46689">
    <property type="entry name" value="Homeodomain-like"/>
    <property type="match status" value="1"/>
</dbReference>
<keyword evidence="1" id="KW-0805">Transcription regulation</keyword>
<protein>
    <submittedName>
        <fullName evidence="5">Helix-turn-helix domain-containing protein</fullName>
    </submittedName>
</protein>
<evidence type="ECO:0000259" key="4">
    <source>
        <dbReference type="PROSITE" id="PS01124"/>
    </source>
</evidence>
<dbReference type="Pfam" id="PF12625">
    <property type="entry name" value="Arabinose_bd"/>
    <property type="match status" value="1"/>
</dbReference>
<gene>
    <name evidence="5" type="ORF">RFH51_15185</name>
</gene>
<evidence type="ECO:0000313" key="5">
    <source>
        <dbReference type="EMBL" id="MDQ9072801.1"/>
    </source>
</evidence>
<organism evidence="5 6">
    <name type="scientific">Acinetobacter gerneri</name>
    <dbReference type="NCBI Taxonomy" id="202952"/>
    <lineage>
        <taxon>Bacteria</taxon>
        <taxon>Pseudomonadati</taxon>
        <taxon>Pseudomonadota</taxon>
        <taxon>Gammaproteobacteria</taxon>
        <taxon>Moraxellales</taxon>
        <taxon>Moraxellaceae</taxon>
        <taxon>Acinetobacter</taxon>
    </lineage>
</organism>
<dbReference type="EMBL" id="JAVIDA010000026">
    <property type="protein sequence ID" value="MDQ9072801.1"/>
    <property type="molecule type" value="Genomic_DNA"/>
</dbReference>
<dbReference type="PANTHER" id="PTHR47894:SF1">
    <property type="entry name" value="HTH-TYPE TRANSCRIPTIONAL REGULATOR VQSM"/>
    <property type="match status" value="1"/>
</dbReference>
<dbReference type="PROSITE" id="PS01124">
    <property type="entry name" value="HTH_ARAC_FAMILY_2"/>
    <property type="match status" value="1"/>
</dbReference>
<dbReference type="Pfam" id="PF12833">
    <property type="entry name" value="HTH_18"/>
    <property type="match status" value="1"/>
</dbReference>
<evidence type="ECO:0000256" key="1">
    <source>
        <dbReference type="ARBA" id="ARBA00023015"/>
    </source>
</evidence>
<keyword evidence="3" id="KW-0804">Transcription</keyword>
<evidence type="ECO:0000256" key="2">
    <source>
        <dbReference type="ARBA" id="ARBA00023125"/>
    </source>
</evidence>
<feature type="domain" description="HTH araC/xylS-type" evidence="4">
    <location>
        <begin position="236"/>
        <end position="334"/>
    </location>
</feature>
<dbReference type="InterPro" id="IPR018060">
    <property type="entry name" value="HTH_AraC"/>
</dbReference>
<reference evidence="5" key="1">
    <citation type="submission" date="2023-08" db="EMBL/GenBank/DDBJ databases">
        <title>Emergence of clinically-relevant ST2 carbapenem-resistant Acinetobacter baumannii strains in hospital sewages in Zhejiang, East of China.</title>
        <authorList>
            <person name="Kaichao C."/>
            <person name="Zhang R."/>
        </authorList>
    </citation>
    <scope>NUCLEOTIDE SEQUENCE</scope>
    <source>
        <strain evidence="5">M-SY-60</strain>
    </source>
</reference>
<dbReference type="AlphaFoldDB" id="A0AAW8JMP3"/>
<dbReference type="PANTHER" id="PTHR47894">
    <property type="entry name" value="HTH-TYPE TRANSCRIPTIONAL REGULATOR GADX"/>
    <property type="match status" value="1"/>
</dbReference>
<proteinExistence type="predicted"/>
<dbReference type="InterPro" id="IPR032687">
    <property type="entry name" value="AraC-type_N"/>
</dbReference>
<dbReference type="GO" id="GO:0003700">
    <property type="term" value="F:DNA-binding transcription factor activity"/>
    <property type="evidence" value="ECO:0007669"/>
    <property type="project" value="InterPro"/>
</dbReference>
<dbReference type="Gene3D" id="1.10.10.60">
    <property type="entry name" value="Homeodomain-like"/>
    <property type="match status" value="1"/>
</dbReference>
<dbReference type="GO" id="GO:0005829">
    <property type="term" value="C:cytosol"/>
    <property type="evidence" value="ECO:0007669"/>
    <property type="project" value="TreeGrafter"/>
</dbReference>
<accession>A0AAW8JMP3</accession>
<dbReference type="GO" id="GO:0000976">
    <property type="term" value="F:transcription cis-regulatory region binding"/>
    <property type="evidence" value="ECO:0007669"/>
    <property type="project" value="TreeGrafter"/>
</dbReference>
<keyword evidence="2" id="KW-0238">DNA-binding</keyword>
<dbReference type="RefSeq" id="WP_277090679.1">
    <property type="nucleotide sequence ID" value="NZ_JAKVJG010000006.1"/>
</dbReference>
<comment type="caution">
    <text evidence="5">The sequence shown here is derived from an EMBL/GenBank/DDBJ whole genome shotgun (WGS) entry which is preliminary data.</text>
</comment>
<sequence>MKTFLKVKTVGSGMTRLLNDFCILHDLESPVSREYAIDEQITFGKWLKKLKYLDRQYRKESIGLEIGALINPTHIGISAYLANSCTKLSDFLELSAKYTKLWYNYMPKKISFNEKQFIVSWDKPAYLEAGLYTRETAISEEIQVSIFYHRLKQLVGNYSQIIDSIELATPRPSQTDIYEKMFNCPVKFDTEQTRIFLPREILDIPIAHSDPFLFQILCKEADRILAEMPKEDSFAEIVNNTIIRALQDNHAHIEYVARSLNISARVLQKNLKEKDLSFQEMLNEIRFNLAIKFLQDENLSIADISFLLAYRDQTSFNRAFKNWTGMAPSQWRKSKVPISKNNLCLT</sequence>
<name>A0AAW8JMP3_9GAMM</name>
<evidence type="ECO:0000313" key="6">
    <source>
        <dbReference type="Proteomes" id="UP001243195"/>
    </source>
</evidence>